<dbReference type="EMBL" id="CAJOBZ010000072">
    <property type="protein sequence ID" value="CAF4950783.1"/>
    <property type="molecule type" value="Genomic_DNA"/>
</dbReference>
<comment type="caution">
    <text evidence="1">The sequence shown here is derived from an EMBL/GenBank/DDBJ whole genome shotgun (WGS) entry which is preliminary data.</text>
</comment>
<protein>
    <recommendedName>
        <fullName evidence="3">Gag-like protein</fullName>
    </recommendedName>
</protein>
<organism evidence="1 2">
    <name type="scientific">Pieris macdunnoughi</name>
    <dbReference type="NCBI Taxonomy" id="345717"/>
    <lineage>
        <taxon>Eukaryota</taxon>
        <taxon>Metazoa</taxon>
        <taxon>Ecdysozoa</taxon>
        <taxon>Arthropoda</taxon>
        <taxon>Hexapoda</taxon>
        <taxon>Insecta</taxon>
        <taxon>Pterygota</taxon>
        <taxon>Neoptera</taxon>
        <taxon>Endopterygota</taxon>
        <taxon>Lepidoptera</taxon>
        <taxon>Glossata</taxon>
        <taxon>Ditrysia</taxon>
        <taxon>Papilionoidea</taxon>
        <taxon>Pieridae</taxon>
        <taxon>Pierinae</taxon>
        <taxon>Pieris</taxon>
    </lineage>
</organism>
<gene>
    <name evidence="1" type="ORF">PMACD_LOCUS15668</name>
</gene>
<proteinExistence type="predicted"/>
<evidence type="ECO:0000313" key="1">
    <source>
        <dbReference type="EMBL" id="CAF4950783.1"/>
    </source>
</evidence>
<evidence type="ECO:0000313" key="2">
    <source>
        <dbReference type="Proteomes" id="UP000663880"/>
    </source>
</evidence>
<dbReference type="OrthoDB" id="10022108at2759"/>
<reference evidence="1" key="1">
    <citation type="submission" date="2021-02" db="EMBL/GenBank/DDBJ databases">
        <authorList>
            <person name="Steward A R."/>
        </authorList>
    </citation>
    <scope>NUCLEOTIDE SEQUENCE</scope>
</reference>
<accession>A0A821XX94</accession>
<name>A0A821XX94_9NEOP</name>
<sequence length="91" mass="10476">MWRALTTAEKIHVDIQRVWVEDQSQLVQCTMCLGFGHSRKFCKQESELCSHCGGPHLRQKCPAYNEGKSPNTDCPVRKGWERAARQSYAYC</sequence>
<dbReference type="AlphaFoldDB" id="A0A821XX94"/>
<evidence type="ECO:0008006" key="3">
    <source>
        <dbReference type="Google" id="ProtNLM"/>
    </source>
</evidence>
<dbReference type="Proteomes" id="UP000663880">
    <property type="component" value="Unassembled WGS sequence"/>
</dbReference>
<keyword evidence="2" id="KW-1185">Reference proteome</keyword>